<evidence type="ECO:0000256" key="3">
    <source>
        <dbReference type="ARBA" id="ARBA00022771"/>
    </source>
</evidence>
<gene>
    <name evidence="8" type="ORF">PR048_022191</name>
</gene>
<evidence type="ECO:0000313" key="9">
    <source>
        <dbReference type="Proteomes" id="UP001159363"/>
    </source>
</evidence>
<feature type="region of interest" description="Disordered" evidence="6">
    <location>
        <begin position="145"/>
        <end position="179"/>
    </location>
</feature>
<dbReference type="PANTHER" id="PTHR24379:SF127">
    <property type="entry name" value="BLOODY FINGERS-RELATED"/>
    <property type="match status" value="1"/>
</dbReference>
<dbReference type="InterPro" id="IPR036236">
    <property type="entry name" value="Znf_C2H2_sf"/>
</dbReference>
<comment type="caution">
    <text evidence="8">The sequence shown here is derived from an EMBL/GenBank/DDBJ whole genome shotgun (WGS) entry which is preliminary data.</text>
</comment>
<keyword evidence="2" id="KW-0677">Repeat</keyword>
<reference evidence="8 9" key="1">
    <citation type="submission" date="2023-02" db="EMBL/GenBank/DDBJ databases">
        <title>LHISI_Scaffold_Assembly.</title>
        <authorList>
            <person name="Stuart O.P."/>
            <person name="Cleave R."/>
            <person name="Magrath M.J.L."/>
            <person name="Mikheyev A.S."/>
        </authorList>
    </citation>
    <scope>NUCLEOTIDE SEQUENCE [LARGE SCALE GENOMIC DNA]</scope>
    <source>
        <strain evidence="8">Daus_M_001</strain>
        <tissue evidence="8">Leg muscle</tissue>
    </source>
</reference>
<dbReference type="SUPFAM" id="SSF57667">
    <property type="entry name" value="beta-beta-alpha zinc fingers"/>
    <property type="match status" value="8"/>
</dbReference>
<feature type="domain" description="C2H2-type" evidence="7">
    <location>
        <begin position="843"/>
        <end position="870"/>
    </location>
</feature>
<feature type="domain" description="C2H2-type" evidence="7">
    <location>
        <begin position="240"/>
        <end position="267"/>
    </location>
</feature>
<accession>A0ABQ9H0C9</accession>
<feature type="domain" description="C2H2-type" evidence="7">
    <location>
        <begin position="731"/>
        <end position="758"/>
    </location>
</feature>
<dbReference type="InterPro" id="IPR013087">
    <property type="entry name" value="Znf_C2H2_type"/>
</dbReference>
<organism evidence="8 9">
    <name type="scientific">Dryococelus australis</name>
    <dbReference type="NCBI Taxonomy" id="614101"/>
    <lineage>
        <taxon>Eukaryota</taxon>
        <taxon>Metazoa</taxon>
        <taxon>Ecdysozoa</taxon>
        <taxon>Arthropoda</taxon>
        <taxon>Hexapoda</taxon>
        <taxon>Insecta</taxon>
        <taxon>Pterygota</taxon>
        <taxon>Neoptera</taxon>
        <taxon>Polyneoptera</taxon>
        <taxon>Phasmatodea</taxon>
        <taxon>Verophasmatodea</taxon>
        <taxon>Anareolatae</taxon>
        <taxon>Phasmatidae</taxon>
        <taxon>Eurycanthinae</taxon>
        <taxon>Dryococelus</taxon>
    </lineage>
</organism>
<evidence type="ECO:0000256" key="1">
    <source>
        <dbReference type="ARBA" id="ARBA00022723"/>
    </source>
</evidence>
<keyword evidence="3 5" id="KW-0863">Zinc-finger</keyword>
<dbReference type="Pfam" id="PF13894">
    <property type="entry name" value="zf-C2H2_4"/>
    <property type="match status" value="1"/>
</dbReference>
<keyword evidence="4" id="KW-0862">Zinc</keyword>
<feature type="domain" description="C2H2-type" evidence="7">
    <location>
        <begin position="319"/>
        <end position="346"/>
    </location>
</feature>
<name>A0ABQ9H0C9_9NEOP</name>
<dbReference type="Gene3D" id="3.30.160.60">
    <property type="entry name" value="Classic Zinc Finger"/>
    <property type="match status" value="9"/>
</dbReference>
<dbReference type="PANTHER" id="PTHR24379">
    <property type="entry name" value="KRAB AND ZINC FINGER DOMAIN-CONTAINING"/>
    <property type="match status" value="1"/>
</dbReference>
<evidence type="ECO:0000313" key="8">
    <source>
        <dbReference type="EMBL" id="KAJ8877736.1"/>
    </source>
</evidence>
<feature type="domain" description="C2H2-type" evidence="7">
    <location>
        <begin position="815"/>
        <end position="842"/>
    </location>
</feature>
<evidence type="ECO:0000259" key="7">
    <source>
        <dbReference type="PROSITE" id="PS50157"/>
    </source>
</evidence>
<dbReference type="Proteomes" id="UP001159363">
    <property type="component" value="Chromosome 7"/>
</dbReference>
<dbReference type="EMBL" id="JARBHB010000008">
    <property type="protein sequence ID" value="KAJ8877736.1"/>
    <property type="molecule type" value="Genomic_DNA"/>
</dbReference>
<evidence type="ECO:0000256" key="5">
    <source>
        <dbReference type="PROSITE-ProRule" id="PRU00042"/>
    </source>
</evidence>
<feature type="domain" description="C2H2-type" evidence="7">
    <location>
        <begin position="759"/>
        <end position="786"/>
    </location>
</feature>
<feature type="domain" description="C2H2-type" evidence="7">
    <location>
        <begin position="648"/>
        <end position="675"/>
    </location>
</feature>
<dbReference type="PROSITE" id="PS50157">
    <property type="entry name" value="ZINC_FINGER_C2H2_2"/>
    <property type="match status" value="14"/>
</dbReference>
<dbReference type="SMART" id="SM00355">
    <property type="entry name" value="ZnF_C2H2"/>
    <property type="match status" value="19"/>
</dbReference>
<feature type="region of interest" description="Disordered" evidence="6">
    <location>
        <begin position="1"/>
        <end position="21"/>
    </location>
</feature>
<evidence type="ECO:0000256" key="2">
    <source>
        <dbReference type="ARBA" id="ARBA00022737"/>
    </source>
</evidence>
<evidence type="ECO:0000256" key="4">
    <source>
        <dbReference type="ARBA" id="ARBA00022833"/>
    </source>
</evidence>
<dbReference type="Pfam" id="PF00096">
    <property type="entry name" value="zf-C2H2"/>
    <property type="match status" value="4"/>
</dbReference>
<keyword evidence="1" id="KW-0479">Metal-binding</keyword>
<keyword evidence="9" id="KW-1185">Reference proteome</keyword>
<sequence length="1007" mass="115546">MKQWKNASAAQGKWDGPTGNRTQFTLEHFKTSQADPSMNEDMQCVDKVNVEIILEKHKPTNNLEKTINNYKCASCGFRTRSLSELSSHKATCDQRRQFSCSMCKQSFSSNKGIQRHIMKQHLSTWICHFCNVTFSEEHEYTSHLGTHLTNSNGDSRPVQAKQNESGDGESSSISQSPGQVRQHYKCSICEYRTTNKQFFHEHVRSHVVLKLFKCEECGNRFRNQELLMKHLKTCPQSLSSRCSYCGLEFLSTSDMVEHMKSHNTFEESCSADGDVLEILGVQNSFSNELGLVDCEKRTSLEGLNDDGLDQPSSEVVDVFQCNVCFQTFISKLQFDDHQKGHNSKFFTPPKDLEQADVNSMKKENVDSGTYSSTDVNYENKTERVFEEMLKRIDSDKKLTNEISSKNSLGIVFNCFCGASFNDQIHYEKHKTEKHTTNNDIFKDEQCVIKNSSIQITSLLNDDSVQVYGSHLMETLEKFNVGNASIGENGLVNIISCEGGGAVSEPLNGMQYVFDIGTGENITVMNSKEVLDNVPSECFENESETLDLQEMKTGITSLEGVQEKAYLCAVCGYHSPNLADLKMHFTEHKNMKSHSSLTKEKYSHKRKLTLQFKNEKSSGKLICLHCLNKFNDRQTLHQHILDSHTSERYCCSFCDQRFPSKKALKIHEDTHSDKLLYKCDSCSQRFSKEKQLKHHKDIMHRDPHCRYCGKEIQKAQTLKNHEMRHAREAGNFECDICKRIFKTKTGLRHHVATHTGEYKFCCDYCGRGFMSRMMMEEHRSKHTKEERYICDVCGRKFSFQSTYWIHRKWHDTPYPYKCNFCGRMFRHSSLLAVHKRKHTGERPYKCSQCSLTFPVGGTLKRHMILHTGMYPFNCDKCNRGFTTKHKYASHLAKVHSDYDLLNSKPLQSDFKMVVREEPMNKQEDVLWRVQSDGMEQNMLNFKVANLPESESPSRSTKDGLQCPVANNVLVDNIIPTRVVEIVLDEGSQAMATVTLAEHGSVPELWYPQ</sequence>
<dbReference type="PROSITE" id="PS00028">
    <property type="entry name" value="ZINC_FINGER_C2H2_1"/>
    <property type="match status" value="14"/>
</dbReference>
<feature type="domain" description="C2H2-type" evidence="7">
    <location>
        <begin position="676"/>
        <end position="699"/>
    </location>
</feature>
<proteinExistence type="predicted"/>
<feature type="domain" description="C2H2-type" evidence="7">
    <location>
        <begin position="620"/>
        <end position="648"/>
    </location>
</feature>
<feature type="domain" description="C2H2-type" evidence="7">
    <location>
        <begin position="787"/>
        <end position="814"/>
    </location>
</feature>
<feature type="compositionally biased region" description="Low complexity" evidence="6">
    <location>
        <begin position="168"/>
        <end position="178"/>
    </location>
</feature>
<evidence type="ECO:0000256" key="6">
    <source>
        <dbReference type="SAM" id="MobiDB-lite"/>
    </source>
</evidence>
<feature type="domain" description="C2H2-type" evidence="7">
    <location>
        <begin position="98"/>
        <end position="121"/>
    </location>
</feature>
<feature type="domain" description="C2H2-type" evidence="7">
    <location>
        <begin position="212"/>
        <end position="233"/>
    </location>
</feature>
<protein>
    <recommendedName>
        <fullName evidence="7">C2H2-type domain-containing protein</fullName>
    </recommendedName>
</protein>
<feature type="compositionally biased region" description="Polar residues" evidence="6">
    <location>
        <begin position="145"/>
        <end position="154"/>
    </location>
</feature>
<feature type="domain" description="C2H2-type" evidence="7">
    <location>
        <begin position="702"/>
        <end position="729"/>
    </location>
</feature>
<feature type="domain" description="C2H2-type" evidence="7">
    <location>
        <begin position="871"/>
        <end position="899"/>
    </location>
</feature>